<evidence type="ECO:0000256" key="5">
    <source>
        <dbReference type="ARBA" id="ARBA00023163"/>
    </source>
</evidence>
<sequence>MKAGASTDSAREDPEKLPSSESTAESQASSLKSSYRRVKARSSRACEVCHSRKVRCDVEKHNPCTNCAAFGCECRIPEPKRRKVPVRRKKTDATATSSAVKTENSHDTTKSVAPTKAPSENYASTSEKPKRSTETNKNIPQHPETVTSVPKIPTASPEPVNTEKNHQENGNNQHQESLGYKPQHSQSFDRAWLHVPKSKHDNYSENHSGMAFLGSSSNVNLLFEPQEEGESFHYKLPGYHQNAPKFNELDNEELEILKFRGAFLLPSRDLCDQIIEAYFEKIHPTLPILNRSQFMRRYNNPSNPPSLLLLQAILLAGSRVCNSPALLDDQGSADLASFTFYKRAKALFDANYESDPITVVQSVILLGWWWEGPEDVTKNSFYWTRVALSIAQGFGLHRSVENSNMPLGTKRTWKKMWWSLFLRDRWSAIALGRPVLINLEDSDVSMLTEDDFIEDEPDMPALFPINRVQVLAFIHSVKLSEIMGMVLRQQFSVNAEISRRQNKVPVVSHCDMAMGSWMSNLPPELKFSVKDKGNHNFFVALLHAQYYTVLCLVHRSNILRKGHPSDHPYPSWGIAFQAAHMISRIFENLLEYEEVADSSAFYVYTLFSAAIMLLYQTESPMPSVVESAKKAMNICVSALKEIGKKWLIARMIVKLFDQLDSNKSLRDQFVKDARKRAYASTDYSDHHKSKKPNTQKTSANSTLPKNKRPDSNAASPVNLGSPSAPTGLQKTNISQTQNLPTKPSPSLSHTASPHPAPSSVNLSSKVALPRVKRAETWTNAVQSLSSSPANSVKSNAFPGTNDENHLNAFDPEFLFVANNLPDSQSFYQNFQPSQLFPDPNEGETRSSFSNILTISPSAIFGDSAGSSNSSTNGQTPPKTHANLSNQSSNFNNPVSSAISPLVVSSPLVDPGSVPSPTHTRNDSSEMIPNTLNPNDWYQYFSLTFQDSYPNAPGALHDAGLSHESPEVLNDILSLHATLENPGLQDVITEMKPSDTENRDSSSKKHLAGH</sequence>
<dbReference type="InterPro" id="IPR007219">
    <property type="entry name" value="XnlR_reg_dom"/>
</dbReference>
<feature type="region of interest" description="Disordered" evidence="7">
    <location>
        <begin position="83"/>
        <end position="186"/>
    </location>
</feature>
<feature type="compositionally biased region" description="Basic and acidic residues" evidence="7">
    <location>
        <begin position="9"/>
        <end position="18"/>
    </location>
</feature>
<dbReference type="EMBL" id="CCBN010000023">
    <property type="protein sequence ID" value="CDO57632.1"/>
    <property type="molecule type" value="Genomic_DNA"/>
</dbReference>
<dbReference type="PANTHER" id="PTHR47171">
    <property type="entry name" value="FARA-RELATED"/>
    <property type="match status" value="1"/>
</dbReference>
<dbReference type="Pfam" id="PF00172">
    <property type="entry name" value="Zn_clus"/>
    <property type="match status" value="1"/>
</dbReference>
<dbReference type="SUPFAM" id="SSF57701">
    <property type="entry name" value="Zn2/Cys6 DNA-binding domain"/>
    <property type="match status" value="1"/>
</dbReference>
<dbReference type="PROSITE" id="PS50048">
    <property type="entry name" value="ZN2_CY6_FUNGAL_2"/>
    <property type="match status" value="1"/>
</dbReference>
<dbReference type="GO" id="GO:0006351">
    <property type="term" value="P:DNA-templated transcription"/>
    <property type="evidence" value="ECO:0007669"/>
    <property type="project" value="InterPro"/>
</dbReference>
<feature type="region of interest" description="Disordered" evidence="7">
    <location>
        <begin position="908"/>
        <end position="929"/>
    </location>
</feature>
<keyword evidence="2" id="KW-0862">Zinc</keyword>
<feature type="compositionally biased region" description="Polar residues" evidence="7">
    <location>
        <begin position="135"/>
        <end position="148"/>
    </location>
</feature>
<dbReference type="STRING" id="1173061.A0A0J9XK19"/>
<evidence type="ECO:0000256" key="3">
    <source>
        <dbReference type="ARBA" id="ARBA00023015"/>
    </source>
</evidence>
<evidence type="ECO:0000259" key="8">
    <source>
        <dbReference type="PROSITE" id="PS50048"/>
    </source>
</evidence>
<dbReference type="InterPro" id="IPR036864">
    <property type="entry name" value="Zn2-C6_fun-type_DNA-bd_sf"/>
</dbReference>
<evidence type="ECO:0000256" key="1">
    <source>
        <dbReference type="ARBA" id="ARBA00022723"/>
    </source>
</evidence>
<gene>
    <name evidence="9" type="ORF">BN980_GECA23s01209g</name>
</gene>
<organism evidence="9 10">
    <name type="scientific">Geotrichum candidum</name>
    <name type="common">Oospora lactis</name>
    <name type="synonym">Dipodascus geotrichum</name>
    <dbReference type="NCBI Taxonomy" id="1173061"/>
    <lineage>
        <taxon>Eukaryota</taxon>
        <taxon>Fungi</taxon>
        <taxon>Dikarya</taxon>
        <taxon>Ascomycota</taxon>
        <taxon>Saccharomycotina</taxon>
        <taxon>Dipodascomycetes</taxon>
        <taxon>Dipodascales</taxon>
        <taxon>Dipodascaceae</taxon>
        <taxon>Geotrichum</taxon>
    </lineage>
</organism>
<dbReference type="Pfam" id="PF04082">
    <property type="entry name" value="Fungal_trans"/>
    <property type="match status" value="1"/>
</dbReference>
<dbReference type="GO" id="GO:0003677">
    <property type="term" value="F:DNA binding"/>
    <property type="evidence" value="ECO:0007669"/>
    <property type="project" value="UniProtKB-KW"/>
</dbReference>
<proteinExistence type="predicted"/>
<feature type="region of interest" description="Disordered" evidence="7">
    <location>
        <begin position="1"/>
        <end position="45"/>
    </location>
</feature>
<dbReference type="OrthoDB" id="5121955at2759"/>
<dbReference type="PANTHER" id="PTHR47171:SF3">
    <property type="entry name" value="FARA-RELATED"/>
    <property type="match status" value="1"/>
</dbReference>
<dbReference type="InterPro" id="IPR001138">
    <property type="entry name" value="Zn2Cys6_DnaBD"/>
</dbReference>
<feature type="compositionally biased region" description="Polar residues" evidence="7">
    <location>
        <begin position="914"/>
        <end position="929"/>
    </location>
</feature>
<dbReference type="Gene3D" id="4.10.240.10">
    <property type="entry name" value="Zn(2)-C6 fungal-type DNA-binding domain"/>
    <property type="match status" value="1"/>
</dbReference>
<dbReference type="SMART" id="SM00066">
    <property type="entry name" value="GAL4"/>
    <property type="match status" value="1"/>
</dbReference>
<accession>A0A0J9XK19</accession>
<feature type="compositionally biased region" description="Polar residues" evidence="7">
    <location>
        <begin position="712"/>
        <end position="741"/>
    </location>
</feature>
<evidence type="ECO:0000256" key="6">
    <source>
        <dbReference type="ARBA" id="ARBA00023242"/>
    </source>
</evidence>
<feature type="compositionally biased region" description="Polar residues" evidence="7">
    <location>
        <begin position="93"/>
        <end position="102"/>
    </location>
</feature>
<dbReference type="PROSITE" id="PS00463">
    <property type="entry name" value="ZN2_CY6_FUNGAL_1"/>
    <property type="match status" value="1"/>
</dbReference>
<feature type="region of interest" description="Disordered" evidence="7">
    <location>
        <begin position="989"/>
        <end position="1009"/>
    </location>
</feature>
<keyword evidence="4" id="KW-0238">DNA-binding</keyword>
<dbReference type="CDD" id="cd00067">
    <property type="entry name" value="GAL4"/>
    <property type="match status" value="1"/>
</dbReference>
<evidence type="ECO:0000256" key="2">
    <source>
        <dbReference type="ARBA" id="ARBA00022833"/>
    </source>
</evidence>
<keyword evidence="3" id="KW-0805">Transcription regulation</keyword>
<evidence type="ECO:0000313" key="10">
    <source>
        <dbReference type="Proteomes" id="UP000242525"/>
    </source>
</evidence>
<dbReference type="Proteomes" id="UP000242525">
    <property type="component" value="Unassembled WGS sequence"/>
</dbReference>
<feature type="compositionally biased region" description="Low complexity" evidence="7">
    <location>
        <begin position="19"/>
        <end position="30"/>
    </location>
</feature>
<comment type="caution">
    <text evidence="9">The sequence shown here is derived from an EMBL/GenBank/DDBJ whole genome shotgun (WGS) entry which is preliminary data.</text>
</comment>
<name>A0A0J9XK19_GEOCN</name>
<feature type="domain" description="Zn(2)-C6 fungal-type" evidence="8">
    <location>
        <begin position="45"/>
        <end position="76"/>
    </location>
</feature>
<reference evidence="9" key="1">
    <citation type="submission" date="2014-03" db="EMBL/GenBank/DDBJ databases">
        <authorList>
            <person name="Casaregola S."/>
        </authorList>
    </citation>
    <scope>NUCLEOTIDE SEQUENCE [LARGE SCALE GENOMIC DNA]</scope>
    <source>
        <strain evidence="9">CLIB 918</strain>
    </source>
</reference>
<dbReference type="InterPro" id="IPR052073">
    <property type="entry name" value="Amide_Lactam_Regulators"/>
</dbReference>
<feature type="compositionally biased region" description="Low complexity" evidence="7">
    <location>
        <begin position="744"/>
        <end position="759"/>
    </location>
</feature>
<keyword evidence="6" id="KW-0539">Nucleus</keyword>
<keyword evidence="5" id="KW-0804">Transcription</keyword>
<dbReference type="GO" id="GO:0000981">
    <property type="term" value="F:DNA-binding transcription factor activity, RNA polymerase II-specific"/>
    <property type="evidence" value="ECO:0007669"/>
    <property type="project" value="InterPro"/>
</dbReference>
<protein>
    <recommendedName>
        <fullName evidence="8">Zn(2)-C6 fungal-type domain-containing protein</fullName>
    </recommendedName>
</protein>
<dbReference type="AlphaFoldDB" id="A0A0J9XK19"/>
<dbReference type="SMART" id="SM00906">
    <property type="entry name" value="Fungal_trans"/>
    <property type="match status" value="1"/>
</dbReference>
<evidence type="ECO:0000256" key="7">
    <source>
        <dbReference type="SAM" id="MobiDB-lite"/>
    </source>
</evidence>
<keyword evidence="1" id="KW-0479">Metal-binding</keyword>
<evidence type="ECO:0000313" key="9">
    <source>
        <dbReference type="EMBL" id="CDO57632.1"/>
    </source>
</evidence>
<dbReference type="GO" id="GO:0008270">
    <property type="term" value="F:zinc ion binding"/>
    <property type="evidence" value="ECO:0007669"/>
    <property type="project" value="InterPro"/>
</dbReference>
<dbReference type="CDD" id="cd12148">
    <property type="entry name" value="fungal_TF_MHR"/>
    <property type="match status" value="1"/>
</dbReference>
<feature type="compositionally biased region" description="Polar residues" evidence="7">
    <location>
        <begin position="864"/>
        <end position="891"/>
    </location>
</feature>
<feature type="region of interest" description="Disordered" evidence="7">
    <location>
        <begin position="680"/>
        <end position="763"/>
    </location>
</feature>
<feature type="region of interest" description="Disordered" evidence="7">
    <location>
        <begin position="862"/>
        <end position="891"/>
    </location>
</feature>
<feature type="compositionally biased region" description="Basic and acidic residues" evidence="7">
    <location>
        <begin position="991"/>
        <end position="1002"/>
    </location>
</feature>
<evidence type="ECO:0000256" key="4">
    <source>
        <dbReference type="ARBA" id="ARBA00023125"/>
    </source>
</evidence>
<feature type="compositionally biased region" description="Polar residues" evidence="7">
    <location>
        <begin position="694"/>
        <end position="704"/>
    </location>
</feature>
<keyword evidence="10" id="KW-1185">Reference proteome</keyword>